<accession>A0ABS4TXV0</accession>
<evidence type="ECO:0000256" key="1">
    <source>
        <dbReference type="ARBA" id="ARBA00023015"/>
    </source>
</evidence>
<dbReference type="Pfam" id="PF09339">
    <property type="entry name" value="HTH_IclR"/>
    <property type="match status" value="1"/>
</dbReference>
<feature type="domain" description="HTH iclR-type" evidence="4">
    <location>
        <begin position="17"/>
        <end position="78"/>
    </location>
</feature>
<keyword evidence="2 6" id="KW-0238">DNA-binding</keyword>
<evidence type="ECO:0000313" key="6">
    <source>
        <dbReference type="EMBL" id="MBP2329230.1"/>
    </source>
</evidence>
<gene>
    <name evidence="6" type="ORF">JOF56_009615</name>
</gene>
<dbReference type="SMART" id="SM00346">
    <property type="entry name" value="HTH_ICLR"/>
    <property type="match status" value="1"/>
</dbReference>
<keyword evidence="3" id="KW-0804">Transcription</keyword>
<dbReference type="SUPFAM" id="SSF46785">
    <property type="entry name" value="Winged helix' DNA-binding domain"/>
    <property type="match status" value="1"/>
</dbReference>
<evidence type="ECO:0000256" key="2">
    <source>
        <dbReference type="ARBA" id="ARBA00023125"/>
    </source>
</evidence>
<evidence type="ECO:0000313" key="7">
    <source>
        <dbReference type="Proteomes" id="UP001519332"/>
    </source>
</evidence>
<sequence length="270" mass="28988">MVPLLTPAKAGKESKGIQAIETGYRVLVAIQQGPQPVALKDVASRARISPSQAHNYLSSFVRTGMVMSSSRGAYALGPSLAALGMSAMTSLDKYEVIREEALRLREHTSLGVAVAIWTEMGPVIVFNKAGTPWGIFDLRNGVASILHTGGGNVFIGYLDPGMTNRPALRELADEGITGPDAVRHIESIRSAVRRDGYAMQALTEMPGYDAISAPVWDANGEICYALTITGPQDRIDAGPRKWLAEQLLASSTKLSRQFGAPSHLWAMNPD</sequence>
<dbReference type="GO" id="GO:0003677">
    <property type="term" value="F:DNA binding"/>
    <property type="evidence" value="ECO:0007669"/>
    <property type="project" value="UniProtKB-KW"/>
</dbReference>
<evidence type="ECO:0000259" key="5">
    <source>
        <dbReference type="PROSITE" id="PS51078"/>
    </source>
</evidence>
<dbReference type="PANTHER" id="PTHR30136:SF8">
    <property type="entry name" value="TRANSCRIPTIONAL REGULATORY PROTEIN"/>
    <property type="match status" value="1"/>
</dbReference>
<feature type="domain" description="IclR-ED" evidence="5">
    <location>
        <begin position="79"/>
        <end position="260"/>
    </location>
</feature>
<keyword evidence="7" id="KW-1185">Reference proteome</keyword>
<dbReference type="SUPFAM" id="SSF55781">
    <property type="entry name" value="GAF domain-like"/>
    <property type="match status" value="1"/>
</dbReference>
<dbReference type="InterPro" id="IPR036388">
    <property type="entry name" value="WH-like_DNA-bd_sf"/>
</dbReference>
<dbReference type="Gene3D" id="3.30.450.40">
    <property type="match status" value="1"/>
</dbReference>
<protein>
    <submittedName>
        <fullName evidence="6">DNA-binding IclR family transcriptional regulator</fullName>
    </submittedName>
</protein>
<dbReference type="PROSITE" id="PS51078">
    <property type="entry name" value="ICLR_ED"/>
    <property type="match status" value="1"/>
</dbReference>
<organism evidence="6 7">
    <name type="scientific">Kibdelosporangium banguiense</name>
    <dbReference type="NCBI Taxonomy" id="1365924"/>
    <lineage>
        <taxon>Bacteria</taxon>
        <taxon>Bacillati</taxon>
        <taxon>Actinomycetota</taxon>
        <taxon>Actinomycetes</taxon>
        <taxon>Pseudonocardiales</taxon>
        <taxon>Pseudonocardiaceae</taxon>
        <taxon>Kibdelosporangium</taxon>
    </lineage>
</organism>
<reference evidence="6 7" key="1">
    <citation type="submission" date="2021-03" db="EMBL/GenBank/DDBJ databases">
        <title>Sequencing the genomes of 1000 actinobacteria strains.</title>
        <authorList>
            <person name="Klenk H.-P."/>
        </authorList>
    </citation>
    <scope>NUCLEOTIDE SEQUENCE [LARGE SCALE GENOMIC DNA]</scope>
    <source>
        <strain evidence="6 7">DSM 46670</strain>
    </source>
</reference>
<dbReference type="EMBL" id="JAGINW010000001">
    <property type="protein sequence ID" value="MBP2329230.1"/>
    <property type="molecule type" value="Genomic_DNA"/>
</dbReference>
<proteinExistence type="predicted"/>
<comment type="caution">
    <text evidence="6">The sequence shown here is derived from an EMBL/GenBank/DDBJ whole genome shotgun (WGS) entry which is preliminary data.</text>
</comment>
<dbReference type="PROSITE" id="PS51077">
    <property type="entry name" value="HTH_ICLR"/>
    <property type="match status" value="1"/>
</dbReference>
<dbReference type="Gene3D" id="1.10.10.10">
    <property type="entry name" value="Winged helix-like DNA-binding domain superfamily/Winged helix DNA-binding domain"/>
    <property type="match status" value="1"/>
</dbReference>
<dbReference type="PANTHER" id="PTHR30136">
    <property type="entry name" value="HELIX-TURN-HELIX TRANSCRIPTIONAL REGULATOR, ICLR FAMILY"/>
    <property type="match status" value="1"/>
</dbReference>
<dbReference type="InterPro" id="IPR036390">
    <property type="entry name" value="WH_DNA-bd_sf"/>
</dbReference>
<dbReference type="InterPro" id="IPR014757">
    <property type="entry name" value="Tscrpt_reg_IclR_C"/>
</dbReference>
<dbReference type="Pfam" id="PF01614">
    <property type="entry name" value="IclR_C"/>
    <property type="match status" value="1"/>
</dbReference>
<name>A0ABS4TXV0_9PSEU</name>
<dbReference type="RefSeq" id="WP_209646067.1">
    <property type="nucleotide sequence ID" value="NZ_JAGINW010000001.1"/>
</dbReference>
<dbReference type="Proteomes" id="UP001519332">
    <property type="component" value="Unassembled WGS sequence"/>
</dbReference>
<evidence type="ECO:0000259" key="4">
    <source>
        <dbReference type="PROSITE" id="PS51077"/>
    </source>
</evidence>
<dbReference type="InterPro" id="IPR029016">
    <property type="entry name" value="GAF-like_dom_sf"/>
</dbReference>
<dbReference type="InterPro" id="IPR005471">
    <property type="entry name" value="Tscrpt_reg_IclR_N"/>
</dbReference>
<keyword evidence="1" id="KW-0805">Transcription regulation</keyword>
<evidence type="ECO:0000256" key="3">
    <source>
        <dbReference type="ARBA" id="ARBA00023163"/>
    </source>
</evidence>
<dbReference type="InterPro" id="IPR050707">
    <property type="entry name" value="HTH_MetabolicPath_Reg"/>
</dbReference>